<dbReference type="Proteomes" id="UP001482620">
    <property type="component" value="Unassembled WGS sequence"/>
</dbReference>
<comment type="caution">
    <text evidence="1">The sequence shown here is derived from an EMBL/GenBank/DDBJ whole genome shotgun (WGS) entry which is preliminary data.</text>
</comment>
<protein>
    <submittedName>
        <fullName evidence="1">Uncharacterized protein</fullName>
    </submittedName>
</protein>
<name>A0ABV0SV93_9TELE</name>
<evidence type="ECO:0000313" key="2">
    <source>
        <dbReference type="Proteomes" id="UP001482620"/>
    </source>
</evidence>
<accession>A0ABV0SV93</accession>
<proteinExistence type="predicted"/>
<organism evidence="1 2">
    <name type="scientific">Ilyodon furcidens</name>
    <name type="common">goldbreast splitfin</name>
    <dbReference type="NCBI Taxonomy" id="33524"/>
    <lineage>
        <taxon>Eukaryota</taxon>
        <taxon>Metazoa</taxon>
        <taxon>Chordata</taxon>
        <taxon>Craniata</taxon>
        <taxon>Vertebrata</taxon>
        <taxon>Euteleostomi</taxon>
        <taxon>Actinopterygii</taxon>
        <taxon>Neopterygii</taxon>
        <taxon>Teleostei</taxon>
        <taxon>Neoteleostei</taxon>
        <taxon>Acanthomorphata</taxon>
        <taxon>Ovalentaria</taxon>
        <taxon>Atherinomorphae</taxon>
        <taxon>Cyprinodontiformes</taxon>
        <taxon>Goodeidae</taxon>
        <taxon>Ilyodon</taxon>
    </lineage>
</organism>
<reference evidence="1 2" key="1">
    <citation type="submission" date="2021-06" db="EMBL/GenBank/DDBJ databases">
        <authorList>
            <person name="Palmer J.M."/>
        </authorList>
    </citation>
    <scope>NUCLEOTIDE SEQUENCE [LARGE SCALE GENOMIC DNA]</scope>
    <source>
        <strain evidence="2">if_2019</strain>
        <tissue evidence="1">Muscle</tissue>
    </source>
</reference>
<keyword evidence="2" id="KW-1185">Reference proteome</keyword>
<gene>
    <name evidence="1" type="ORF">ILYODFUR_038408</name>
</gene>
<dbReference type="EMBL" id="JAHRIQ010009481">
    <property type="protein sequence ID" value="MEQ2223618.1"/>
    <property type="molecule type" value="Genomic_DNA"/>
</dbReference>
<evidence type="ECO:0000313" key="1">
    <source>
        <dbReference type="EMBL" id="MEQ2223618.1"/>
    </source>
</evidence>
<sequence length="118" mass="13895">MEDPPQPLDLNLIEKLCGDIRHTVSETKPTHAQELLKVVKQKHRVVYHVLPFMKHLSYHSDLQRFQRSPENRTSLYQLVELCKSLTLMLLPQQMMAEEIITLKVLSFFKKYSLLCSFL</sequence>